<reference evidence="7 9" key="1">
    <citation type="submission" date="2019-05" db="EMBL/GenBank/DDBJ databases">
        <title>Georgenia *** sp. nov., and Georgenia *** sp. nov., isolated from the intestinal contents of plateau pika (Ochotona curzoniae) in the Qinghai-Tibet plateau of China.</title>
        <authorList>
            <person name="Tian Z."/>
        </authorList>
    </citation>
    <scope>NUCLEOTIDE SEQUENCE [LARGE SCALE GENOMIC DNA]</scope>
    <source>
        <strain evidence="7 9">Z443</strain>
    </source>
</reference>
<evidence type="ECO:0000256" key="2">
    <source>
        <dbReference type="ARBA" id="ARBA00022491"/>
    </source>
</evidence>
<dbReference type="Gene3D" id="2.60.40.4380">
    <property type="entry name" value="Translational regulator CsrA"/>
    <property type="match status" value="1"/>
</dbReference>
<accession>A0A552WJP8</accession>
<dbReference type="GO" id="GO:0044781">
    <property type="term" value="P:bacterial-type flagellum organization"/>
    <property type="evidence" value="ECO:0007669"/>
    <property type="project" value="UniProtKB-KW"/>
</dbReference>
<keyword evidence="4 5" id="KW-0694">RNA-binding</keyword>
<gene>
    <name evidence="5 8" type="primary">csrA</name>
    <name evidence="7" type="ORF">FE374_02575</name>
    <name evidence="8" type="ORF">FJ693_19730</name>
</gene>
<keyword evidence="10" id="KW-1185">Reference proteome</keyword>
<organism evidence="8 10">
    <name type="scientific">Georgenia yuyongxinii</name>
    <dbReference type="NCBI Taxonomy" id="2589797"/>
    <lineage>
        <taxon>Bacteria</taxon>
        <taxon>Bacillati</taxon>
        <taxon>Actinomycetota</taxon>
        <taxon>Actinomycetes</taxon>
        <taxon>Micrococcales</taxon>
        <taxon>Bogoriellaceae</taxon>
        <taxon>Georgenia</taxon>
    </lineage>
</organism>
<dbReference type="NCBIfam" id="TIGR00202">
    <property type="entry name" value="csrA"/>
    <property type="match status" value="1"/>
</dbReference>
<dbReference type="AlphaFoldDB" id="A0A552WJP8"/>
<dbReference type="Proteomes" id="UP000318693">
    <property type="component" value="Unassembled WGS sequence"/>
</dbReference>
<dbReference type="GO" id="GO:0045947">
    <property type="term" value="P:negative regulation of translational initiation"/>
    <property type="evidence" value="ECO:0007669"/>
    <property type="project" value="UniProtKB-UniRule"/>
</dbReference>
<dbReference type="FunFam" id="2.60.40.4380:FF:000002">
    <property type="entry name" value="Translational regulator CsrA"/>
    <property type="match status" value="1"/>
</dbReference>
<dbReference type="GO" id="GO:0006109">
    <property type="term" value="P:regulation of carbohydrate metabolic process"/>
    <property type="evidence" value="ECO:0007669"/>
    <property type="project" value="InterPro"/>
</dbReference>
<evidence type="ECO:0000256" key="1">
    <source>
        <dbReference type="ARBA" id="ARBA00022490"/>
    </source>
</evidence>
<dbReference type="InterPro" id="IPR036107">
    <property type="entry name" value="CsrA_sf"/>
</dbReference>
<keyword evidence="2 5" id="KW-0678">Repressor</keyword>
<evidence type="ECO:0000313" key="9">
    <source>
        <dbReference type="Proteomes" id="UP000314616"/>
    </source>
</evidence>
<dbReference type="PANTHER" id="PTHR34984">
    <property type="entry name" value="CARBON STORAGE REGULATOR"/>
    <property type="match status" value="1"/>
</dbReference>
<dbReference type="PANTHER" id="PTHR34984:SF1">
    <property type="entry name" value="CARBON STORAGE REGULATOR"/>
    <property type="match status" value="1"/>
</dbReference>
<dbReference type="EMBL" id="CP040915">
    <property type="protein sequence ID" value="QDC23661.1"/>
    <property type="molecule type" value="Genomic_DNA"/>
</dbReference>
<dbReference type="RefSeq" id="WP_139927103.1">
    <property type="nucleotide sequence ID" value="NZ_CP040915.1"/>
</dbReference>
<feature type="region of interest" description="Disordered" evidence="6">
    <location>
        <begin position="52"/>
        <end position="86"/>
    </location>
</feature>
<dbReference type="Pfam" id="PF02599">
    <property type="entry name" value="CsrA"/>
    <property type="match status" value="1"/>
</dbReference>
<feature type="compositionally biased region" description="Low complexity" evidence="6">
    <location>
        <begin position="57"/>
        <end position="72"/>
    </location>
</feature>
<comment type="subunit">
    <text evidence="5">Homodimer; the beta-strands of each monomer intercalate to form a hydrophobic core, while the alpha-helices form wings that extend away from the core.</text>
</comment>
<evidence type="ECO:0000313" key="8">
    <source>
        <dbReference type="EMBL" id="TRW42914.1"/>
    </source>
</evidence>
<evidence type="ECO:0000256" key="3">
    <source>
        <dbReference type="ARBA" id="ARBA00022845"/>
    </source>
</evidence>
<name>A0A552WJP8_9MICO</name>
<comment type="subcellular location">
    <subcellularLocation>
        <location evidence="5">Cytoplasm</location>
    </subcellularLocation>
</comment>
<dbReference type="SUPFAM" id="SSF117130">
    <property type="entry name" value="CsrA-like"/>
    <property type="match status" value="1"/>
</dbReference>
<dbReference type="Proteomes" id="UP000314616">
    <property type="component" value="Chromosome"/>
</dbReference>
<dbReference type="HAMAP" id="MF_00167">
    <property type="entry name" value="CsrA"/>
    <property type="match status" value="1"/>
</dbReference>
<comment type="function">
    <text evidence="5">A translational regulator that binds mRNA to regulate translation initiation and/or mRNA stability. Usually binds in the 5'-UTR at or near the Shine-Dalgarno sequence preventing ribosome-binding, thus repressing translation. Its main target seems to be the major flagellin gene, while its function is anatagonized by FliW.</text>
</comment>
<dbReference type="GO" id="GO:1902208">
    <property type="term" value="P:regulation of bacterial-type flagellum assembly"/>
    <property type="evidence" value="ECO:0007669"/>
    <property type="project" value="UniProtKB-UniRule"/>
</dbReference>
<dbReference type="GO" id="GO:0048027">
    <property type="term" value="F:mRNA 5'-UTR binding"/>
    <property type="evidence" value="ECO:0007669"/>
    <property type="project" value="UniProtKB-UniRule"/>
</dbReference>
<proteinExistence type="inferred from homology"/>
<evidence type="ECO:0000256" key="6">
    <source>
        <dbReference type="SAM" id="MobiDB-lite"/>
    </source>
</evidence>
<dbReference type="KEGG" id="gyu:FE374_02575"/>
<accession>A0A5B8C2C5</accession>
<sequence length="86" mass="9258">MLVLSRRVGEQIVIGDDIVVTVVDVRNDTVRLGIAAPRSVTVNRAEVRKAVEDANREASAADDSALDSLRALTARHDPAAKRPAQE</sequence>
<evidence type="ECO:0000256" key="4">
    <source>
        <dbReference type="ARBA" id="ARBA00022884"/>
    </source>
</evidence>
<keyword evidence="3 5" id="KW-0810">Translation regulation</keyword>
<dbReference type="GO" id="GO:0006402">
    <property type="term" value="P:mRNA catabolic process"/>
    <property type="evidence" value="ECO:0007669"/>
    <property type="project" value="InterPro"/>
</dbReference>
<keyword evidence="1 5" id="KW-0963">Cytoplasm</keyword>
<feature type="compositionally biased region" description="Basic and acidic residues" evidence="6">
    <location>
        <begin position="74"/>
        <end position="86"/>
    </location>
</feature>
<evidence type="ECO:0000313" key="10">
    <source>
        <dbReference type="Proteomes" id="UP000318693"/>
    </source>
</evidence>
<protein>
    <recommendedName>
        <fullName evidence="5">Translational regulator CsrA</fullName>
    </recommendedName>
</protein>
<evidence type="ECO:0000256" key="5">
    <source>
        <dbReference type="HAMAP-Rule" id="MF_00167"/>
    </source>
</evidence>
<dbReference type="NCBIfam" id="NF002469">
    <property type="entry name" value="PRK01712.1"/>
    <property type="match status" value="1"/>
</dbReference>
<evidence type="ECO:0000313" key="7">
    <source>
        <dbReference type="EMBL" id="QDC23661.1"/>
    </source>
</evidence>
<dbReference type="EMBL" id="VJXR01000122">
    <property type="protein sequence ID" value="TRW42914.1"/>
    <property type="molecule type" value="Genomic_DNA"/>
</dbReference>
<comment type="similarity">
    <text evidence="5">Belongs to the CsrA/RsmA family.</text>
</comment>
<dbReference type="GO" id="GO:0005829">
    <property type="term" value="C:cytosol"/>
    <property type="evidence" value="ECO:0007669"/>
    <property type="project" value="TreeGrafter"/>
</dbReference>
<keyword evidence="5" id="KW-1005">Bacterial flagellum biogenesis</keyword>
<dbReference type="InterPro" id="IPR003751">
    <property type="entry name" value="CsrA"/>
</dbReference>
<reference evidence="8 10" key="2">
    <citation type="submission" date="2019-07" db="EMBL/GenBank/DDBJ databases">
        <title>Georgenia wutianyii sp. nov. and Georgenia *** sp. nov. isolated from plateau pika (Ochotona curzoniae) in the Qinghai-Tibet plateau of China.</title>
        <authorList>
            <person name="Tian Z."/>
        </authorList>
    </citation>
    <scope>NUCLEOTIDE SEQUENCE [LARGE SCALE GENOMIC DNA]</scope>
    <source>
        <strain evidence="8 10">Z446</strain>
    </source>
</reference>